<gene>
    <name evidence="1" type="ORF">BV898_05657</name>
</gene>
<accession>A0A1W0WYT4</accession>
<organism evidence="1 2">
    <name type="scientific">Hypsibius exemplaris</name>
    <name type="common">Freshwater tardigrade</name>
    <dbReference type="NCBI Taxonomy" id="2072580"/>
    <lineage>
        <taxon>Eukaryota</taxon>
        <taxon>Metazoa</taxon>
        <taxon>Ecdysozoa</taxon>
        <taxon>Tardigrada</taxon>
        <taxon>Eutardigrada</taxon>
        <taxon>Parachela</taxon>
        <taxon>Hypsibioidea</taxon>
        <taxon>Hypsibiidae</taxon>
        <taxon>Hypsibius</taxon>
    </lineage>
</organism>
<evidence type="ECO:0000313" key="1">
    <source>
        <dbReference type="EMBL" id="OQV20370.1"/>
    </source>
</evidence>
<dbReference type="AlphaFoldDB" id="A0A1W0WYT4"/>
<dbReference type="EMBL" id="MTYJ01000031">
    <property type="protein sequence ID" value="OQV20370.1"/>
    <property type="molecule type" value="Genomic_DNA"/>
</dbReference>
<sequence length="89" mass="9957">MTASSLACPHPQQFCTQHGRIINDREIPLFLKFRHQGNWLVCFSTPLASCVGCGGVKISSRNDLVYQCKDGVDRSQEGWEGKVFRPSDT</sequence>
<comment type="caution">
    <text evidence="1">The sequence shown here is derived from an EMBL/GenBank/DDBJ whole genome shotgun (WGS) entry which is preliminary data.</text>
</comment>
<keyword evidence="2" id="KW-1185">Reference proteome</keyword>
<proteinExistence type="predicted"/>
<protein>
    <submittedName>
        <fullName evidence="1">Uncharacterized protein</fullName>
    </submittedName>
</protein>
<reference evidence="2" key="1">
    <citation type="submission" date="2017-01" db="EMBL/GenBank/DDBJ databases">
        <title>Comparative genomics of anhydrobiosis in the tardigrade Hypsibius dujardini.</title>
        <authorList>
            <person name="Yoshida Y."/>
            <person name="Koutsovoulos G."/>
            <person name="Laetsch D."/>
            <person name="Stevens L."/>
            <person name="Kumar S."/>
            <person name="Horikawa D."/>
            <person name="Ishino K."/>
            <person name="Komine S."/>
            <person name="Tomita M."/>
            <person name="Blaxter M."/>
            <person name="Arakawa K."/>
        </authorList>
    </citation>
    <scope>NUCLEOTIDE SEQUENCE [LARGE SCALE GENOMIC DNA]</scope>
    <source>
        <strain evidence="2">Z151</strain>
    </source>
</reference>
<name>A0A1W0WYT4_HYPEX</name>
<dbReference type="Proteomes" id="UP000192578">
    <property type="component" value="Unassembled WGS sequence"/>
</dbReference>
<evidence type="ECO:0000313" key="2">
    <source>
        <dbReference type="Proteomes" id="UP000192578"/>
    </source>
</evidence>